<gene>
    <name evidence="2" type="ORF">RRG08_051979</name>
</gene>
<dbReference type="EMBL" id="JAWDGP010004193">
    <property type="protein sequence ID" value="KAK3766835.1"/>
    <property type="molecule type" value="Genomic_DNA"/>
</dbReference>
<accession>A0AAE0ZCN0</accession>
<feature type="region of interest" description="Disordered" evidence="1">
    <location>
        <begin position="255"/>
        <end position="280"/>
    </location>
</feature>
<sequence>MVSVCRLSDQEPIFSDMIVPPKRERPSTANTMVLVLRPPSEDFKQLAQLTGSEQERTAHRKNRVIQMKLSAFLAEVCQQQRSSARLHKTEEYRFLQEVERRSSVPRSVNMLNQLQQFKRRTFPDAPYNYVDEASINSRANSAVHRSLPLSARGPNRGLRNNRQLLDRPRTSAAVLRLTPVEGGETPDMTSDQNIEVTTVSLSRPQACLETIPDLSLISGPRQITSGQTTELPDIFNAKSAEDSEAGGFKTIPFTKRSETDRPHGCLERSNSSSSLLVRQRQDSFRRSGTVGKFNISDLPSHDECYDNEETEHADVFDTDTKMPPLTDINFNLIEPQEVEENCDKIKVDYLTNPIESLAVKEETIDLQFAEDLQLGIVDLDQENPNTTDLNPAPKSNDVFTKKPSKQARKTNFNRIKTEPVMPLRHNITSVLRQERTKYEANQSKIKDYLHKMTSRDFMTRATHSSRDTNSAHSRRSSVPRK</sequence>
<evidence type="ECO:0000313" key="3">
    <source>
        <dbReference type="Proteomes" id="UP001283361"/>
    </source>
</evidence>
<feature type="compositionally biased region" description="Basic and acidic residues" evidence="1">
    <location>
        <begin position="255"/>
        <end position="266"/>
    </location>
</feature>
<evidence type="ECO:0000313" key="2">
    <source>
        <dbReference type="EMBL" id="KAK3766835.1"/>
    </source>
</evidence>
<protein>
    <submittedName>
        <fullName evidence="2">Uncharacterized protein</fullName>
    </submittedName>
</protein>
<organism evidence="2 3">
    <name type="scientific">Elysia crispata</name>
    <name type="common">lettuce slug</name>
    <dbReference type="NCBI Taxonomy" id="231223"/>
    <lineage>
        <taxon>Eukaryota</taxon>
        <taxon>Metazoa</taxon>
        <taxon>Spiralia</taxon>
        <taxon>Lophotrochozoa</taxon>
        <taxon>Mollusca</taxon>
        <taxon>Gastropoda</taxon>
        <taxon>Heterobranchia</taxon>
        <taxon>Euthyneura</taxon>
        <taxon>Panpulmonata</taxon>
        <taxon>Sacoglossa</taxon>
        <taxon>Placobranchoidea</taxon>
        <taxon>Plakobranchidae</taxon>
        <taxon>Elysia</taxon>
    </lineage>
</organism>
<dbReference type="AlphaFoldDB" id="A0AAE0ZCN0"/>
<dbReference type="Proteomes" id="UP001283361">
    <property type="component" value="Unassembled WGS sequence"/>
</dbReference>
<feature type="compositionally biased region" description="Basic residues" evidence="1">
    <location>
        <begin position="472"/>
        <end position="481"/>
    </location>
</feature>
<comment type="caution">
    <text evidence="2">The sequence shown here is derived from an EMBL/GenBank/DDBJ whole genome shotgun (WGS) entry which is preliminary data.</text>
</comment>
<feature type="region of interest" description="Disordered" evidence="1">
    <location>
        <begin position="456"/>
        <end position="481"/>
    </location>
</feature>
<name>A0AAE0ZCN0_9GAST</name>
<keyword evidence="3" id="KW-1185">Reference proteome</keyword>
<reference evidence="2" key="1">
    <citation type="journal article" date="2023" name="G3 (Bethesda)">
        <title>A reference genome for the long-term kleptoplast-retaining sea slug Elysia crispata morphotype clarki.</title>
        <authorList>
            <person name="Eastman K.E."/>
            <person name="Pendleton A.L."/>
            <person name="Shaikh M.A."/>
            <person name="Suttiyut T."/>
            <person name="Ogas R."/>
            <person name="Tomko P."/>
            <person name="Gavelis G."/>
            <person name="Widhalm J.R."/>
            <person name="Wisecaver J.H."/>
        </authorList>
    </citation>
    <scope>NUCLEOTIDE SEQUENCE</scope>
    <source>
        <strain evidence="2">ECLA1</strain>
    </source>
</reference>
<proteinExistence type="predicted"/>
<evidence type="ECO:0000256" key="1">
    <source>
        <dbReference type="SAM" id="MobiDB-lite"/>
    </source>
</evidence>
<feature type="region of interest" description="Disordered" evidence="1">
    <location>
        <begin position="384"/>
        <end position="415"/>
    </location>
</feature>